<accession>A0A8D5AP52</accession>
<evidence type="ECO:0000256" key="4">
    <source>
        <dbReference type="ARBA" id="ARBA00022452"/>
    </source>
</evidence>
<dbReference type="Pfam" id="PF00593">
    <property type="entry name" value="TonB_dep_Rec_b-barrel"/>
    <property type="match status" value="1"/>
</dbReference>
<keyword evidence="7" id="KW-0406">Ion transport</keyword>
<dbReference type="GO" id="GO:0038023">
    <property type="term" value="F:signaling receptor activity"/>
    <property type="evidence" value="ECO:0007669"/>
    <property type="project" value="InterPro"/>
</dbReference>
<dbReference type="FunFam" id="2.170.130.10:FF:000001">
    <property type="entry name" value="Catecholate siderophore TonB-dependent receptor"/>
    <property type="match status" value="1"/>
</dbReference>
<keyword evidence="17" id="KW-1185">Reference proteome</keyword>
<dbReference type="CDD" id="cd01347">
    <property type="entry name" value="ligand_gated_channel"/>
    <property type="match status" value="1"/>
</dbReference>
<dbReference type="RefSeq" id="WP_221047725.1">
    <property type="nucleotide sequence ID" value="NZ_AP019782.1"/>
</dbReference>
<evidence type="ECO:0000256" key="2">
    <source>
        <dbReference type="ARBA" id="ARBA00009810"/>
    </source>
</evidence>
<dbReference type="GO" id="GO:0015344">
    <property type="term" value="F:siderophore uptake transmembrane transporter activity"/>
    <property type="evidence" value="ECO:0007669"/>
    <property type="project" value="TreeGrafter"/>
</dbReference>
<name>A0A8D5AP52_9GAMM</name>
<evidence type="ECO:0000256" key="12">
    <source>
        <dbReference type="PROSITE-ProRule" id="PRU01360"/>
    </source>
</evidence>
<dbReference type="PANTHER" id="PTHR32552:SF83">
    <property type="entry name" value="BLR3904 PROTEIN"/>
    <property type="match status" value="1"/>
</dbReference>
<dbReference type="InterPro" id="IPR039426">
    <property type="entry name" value="TonB-dep_rcpt-like"/>
</dbReference>
<evidence type="ECO:0000256" key="11">
    <source>
        <dbReference type="ARBA" id="ARBA00023237"/>
    </source>
</evidence>
<evidence type="ECO:0000259" key="14">
    <source>
        <dbReference type="Pfam" id="PF00593"/>
    </source>
</evidence>
<evidence type="ECO:0000256" key="8">
    <source>
        <dbReference type="ARBA" id="ARBA00023077"/>
    </source>
</evidence>
<keyword evidence="11 12" id="KW-0998">Cell outer membrane</keyword>
<keyword evidence="10 16" id="KW-0675">Receptor</keyword>
<dbReference type="PROSITE" id="PS52016">
    <property type="entry name" value="TONB_DEPENDENT_REC_3"/>
    <property type="match status" value="1"/>
</dbReference>
<dbReference type="Pfam" id="PF07715">
    <property type="entry name" value="Plug"/>
    <property type="match status" value="1"/>
</dbReference>
<dbReference type="InterPro" id="IPR010105">
    <property type="entry name" value="TonB_sidphr_rcpt"/>
</dbReference>
<dbReference type="GO" id="GO:0009279">
    <property type="term" value="C:cell outer membrane"/>
    <property type="evidence" value="ECO:0007669"/>
    <property type="project" value="UniProtKB-SubCell"/>
</dbReference>
<dbReference type="EMBL" id="AP019782">
    <property type="protein sequence ID" value="BBL72720.1"/>
    <property type="molecule type" value="Genomic_DNA"/>
</dbReference>
<dbReference type="Proteomes" id="UP000824988">
    <property type="component" value="Chromosome"/>
</dbReference>
<evidence type="ECO:0000256" key="1">
    <source>
        <dbReference type="ARBA" id="ARBA00004571"/>
    </source>
</evidence>
<keyword evidence="6" id="KW-0732">Signal</keyword>
<dbReference type="AlphaFoldDB" id="A0A8D5AP52"/>
<evidence type="ECO:0000256" key="10">
    <source>
        <dbReference type="ARBA" id="ARBA00023170"/>
    </source>
</evidence>
<reference evidence="16" key="1">
    <citation type="submission" date="2019-06" db="EMBL/GenBank/DDBJ databases">
        <title>Complete genome sequence of Methylogaea oryzae strain JCM16910.</title>
        <authorList>
            <person name="Asakawa S."/>
        </authorList>
    </citation>
    <scope>NUCLEOTIDE SEQUENCE</scope>
    <source>
        <strain evidence="16">E10</strain>
    </source>
</reference>
<sequence>MSKYHSIDSEPTKAKWTLGAFLPLAAAFSVASLADPAPAESQEVVLKDVKVAAKRDKKANVVKGYQAKTNSTAVKTDTALIDLPQSITVITQDLMKDQAMKSIADTIRYVPGVGIAQGEGNRDTPIFRGNSSTSDMYVDGIRDDVQYFRDLYNIERVDVLKGPNAMVFGRGGSGGLINRATKQADWNNVREMNFQVGSFDKWRLTGDFDQAINDSVAVRLTSMWEDSRSYREGFDSGRWGVNPTLAWKLSDQTKVTLGYEHYQDDRTADRGVSSFNGRPARSDVSTFFGSPDRSKAQVMVDSFNALLEHDFGGGTAVRNRTRYAMYDKFYQNVYPGAVNAAGNQVAISAYNNATQRDNFFNQTDLTFSLDTGPFKHKFLTGAEFGRQETSNYRETGYFTAVGRNATSVNVPLAYPRYEGPVAFRQSATDADNHGVATVMAGYMQDQVELNKHWQAIFGVRYDRFEMDFRNRRDGQTLAPNDNLVSPRGGLVFKPFDDALSLYANYSIAYVPRAGEQLGSLSLTNAALKPEEFRNYELGAKWDIRPDLSATLAFFQLDRLNALATDPNNSAVSFLVDGQRTRGIELGLSGNITDDWRVIGGYAYQNGEITKSMSSSALAGAKLAQVPEHSFSLWNRYDITSQWGVGLGAIYRSKMYAATDNTVTLPGFVRFDAATYYKVTKNVQLQVNIENLLDKKYFASANSNTNITPGSPIAVTAGVNVTF</sequence>
<keyword evidence="9 12" id="KW-0472">Membrane</keyword>
<dbReference type="GO" id="GO:0015891">
    <property type="term" value="P:siderophore transport"/>
    <property type="evidence" value="ECO:0007669"/>
    <property type="project" value="InterPro"/>
</dbReference>
<evidence type="ECO:0000256" key="9">
    <source>
        <dbReference type="ARBA" id="ARBA00023136"/>
    </source>
</evidence>
<dbReference type="NCBIfam" id="TIGR01783">
    <property type="entry name" value="TonB-siderophor"/>
    <property type="match status" value="1"/>
</dbReference>
<evidence type="ECO:0000256" key="6">
    <source>
        <dbReference type="ARBA" id="ARBA00022729"/>
    </source>
</evidence>
<keyword evidence="4 12" id="KW-1134">Transmembrane beta strand</keyword>
<feature type="domain" description="TonB-dependent receptor-like beta-barrel" evidence="14">
    <location>
        <begin position="247"/>
        <end position="691"/>
    </location>
</feature>
<gene>
    <name evidence="16" type="ORF">MoryE10_33260</name>
</gene>
<dbReference type="KEGG" id="moz:MoryE10_33260"/>
<feature type="domain" description="TonB-dependent receptor plug" evidence="15">
    <location>
        <begin position="81"/>
        <end position="175"/>
    </location>
</feature>
<dbReference type="InterPro" id="IPR012910">
    <property type="entry name" value="Plug_dom"/>
</dbReference>
<evidence type="ECO:0000256" key="7">
    <source>
        <dbReference type="ARBA" id="ARBA00023065"/>
    </source>
</evidence>
<evidence type="ECO:0000313" key="17">
    <source>
        <dbReference type="Proteomes" id="UP000824988"/>
    </source>
</evidence>
<comment type="similarity">
    <text evidence="2 12 13">Belongs to the TonB-dependent receptor family.</text>
</comment>
<keyword evidence="3 12" id="KW-0813">Transport</keyword>
<evidence type="ECO:0000256" key="5">
    <source>
        <dbReference type="ARBA" id="ARBA00022692"/>
    </source>
</evidence>
<evidence type="ECO:0000259" key="15">
    <source>
        <dbReference type="Pfam" id="PF07715"/>
    </source>
</evidence>
<dbReference type="InterPro" id="IPR000531">
    <property type="entry name" value="Beta-barrel_TonB"/>
</dbReference>
<organism evidence="16 17">
    <name type="scientific">Methylogaea oryzae</name>
    <dbReference type="NCBI Taxonomy" id="1295382"/>
    <lineage>
        <taxon>Bacteria</taxon>
        <taxon>Pseudomonadati</taxon>
        <taxon>Pseudomonadota</taxon>
        <taxon>Gammaproteobacteria</taxon>
        <taxon>Methylococcales</taxon>
        <taxon>Methylococcaceae</taxon>
        <taxon>Methylogaea</taxon>
    </lineage>
</organism>
<proteinExistence type="inferred from homology"/>
<dbReference type="PANTHER" id="PTHR32552">
    <property type="entry name" value="FERRICHROME IRON RECEPTOR-RELATED"/>
    <property type="match status" value="1"/>
</dbReference>
<comment type="subcellular location">
    <subcellularLocation>
        <location evidence="1 12">Cell outer membrane</location>
        <topology evidence="1 12">Multi-pass membrane protein</topology>
    </subcellularLocation>
</comment>
<evidence type="ECO:0000256" key="13">
    <source>
        <dbReference type="RuleBase" id="RU003357"/>
    </source>
</evidence>
<protein>
    <submittedName>
        <fullName evidence="16">Iron transport receptor protein</fullName>
    </submittedName>
</protein>
<evidence type="ECO:0000256" key="3">
    <source>
        <dbReference type="ARBA" id="ARBA00022448"/>
    </source>
</evidence>
<evidence type="ECO:0000313" key="16">
    <source>
        <dbReference type="EMBL" id="BBL72720.1"/>
    </source>
</evidence>
<keyword evidence="8 13" id="KW-0798">TonB box</keyword>
<keyword evidence="5 12" id="KW-0812">Transmembrane</keyword>